<feature type="transmembrane region" description="Helical" evidence="7">
    <location>
        <begin position="151"/>
        <end position="170"/>
    </location>
</feature>
<dbReference type="Pfam" id="PF02656">
    <property type="entry name" value="DUF202"/>
    <property type="match status" value="1"/>
</dbReference>
<feature type="domain" description="DUF202" evidence="8">
    <location>
        <begin position="101"/>
        <end position="175"/>
    </location>
</feature>
<accession>A0A9P3PNN3</accession>
<dbReference type="PANTHER" id="PTHR34187:SF2">
    <property type="entry name" value="DUF202 DOMAIN-CONTAINING PROTEIN"/>
    <property type="match status" value="1"/>
</dbReference>
<reference evidence="9" key="1">
    <citation type="submission" date="2022-07" db="EMBL/GenBank/DDBJ databases">
        <title>The genome of Lyophyllum shimeji provides insight into the initial evolution of ectomycorrhizal fungal genome.</title>
        <authorList>
            <person name="Kobayashi Y."/>
            <person name="Shibata T."/>
            <person name="Hirakawa H."/>
            <person name="Shigenobu S."/>
            <person name="Nishiyama T."/>
            <person name="Yamada A."/>
            <person name="Hasebe M."/>
            <person name="Kawaguchi M."/>
        </authorList>
    </citation>
    <scope>NUCLEOTIDE SEQUENCE</scope>
    <source>
        <strain evidence="9">AT787</strain>
    </source>
</reference>
<evidence type="ECO:0000256" key="6">
    <source>
        <dbReference type="SAM" id="MobiDB-lite"/>
    </source>
</evidence>
<keyword evidence="5 7" id="KW-0472">Membrane</keyword>
<sequence length="216" mass="23333">MPRTPPESPNQAPTERVWAPPTTPASESPKPETSADAQSGTPRGPRSLDSGHTPPGTPKSRSSSTRRSRKKSRQNPPAYSAAILDRLKPSLVLENRGNVARDHLASERTFLAYIRTSLLLATTGVGLVQLFAVASSSNSAKTSTLIRLRQFARPLGATLVAVGLLVLVLGMRRFFLIQTYLTRGLFPVTRFTIAAITVILTIITVVVFGVLVSVRH</sequence>
<evidence type="ECO:0000256" key="4">
    <source>
        <dbReference type="ARBA" id="ARBA00022989"/>
    </source>
</evidence>
<name>A0A9P3PNN3_LYOSH</name>
<feature type="transmembrane region" description="Helical" evidence="7">
    <location>
        <begin position="191"/>
        <end position="214"/>
    </location>
</feature>
<keyword evidence="10" id="KW-1185">Reference proteome</keyword>
<protein>
    <recommendedName>
        <fullName evidence="8">DUF202 domain-containing protein</fullName>
    </recommendedName>
</protein>
<keyword evidence="4 7" id="KW-1133">Transmembrane helix</keyword>
<keyword evidence="2" id="KW-1003">Cell membrane</keyword>
<keyword evidence="3 7" id="KW-0812">Transmembrane</keyword>
<dbReference type="GO" id="GO:0005886">
    <property type="term" value="C:plasma membrane"/>
    <property type="evidence" value="ECO:0007669"/>
    <property type="project" value="UniProtKB-SubCell"/>
</dbReference>
<feature type="compositionally biased region" description="Basic residues" evidence="6">
    <location>
        <begin position="64"/>
        <end position="73"/>
    </location>
</feature>
<dbReference type="InterPro" id="IPR003807">
    <property type="entry name" value="DUF202"/>
</dbReference>
<dbReference type="PANTHER" id="PTHR34187">
    <property type="entry name" value="FGR18P"/>
    <property type="match status" value="1"/>
</dbReference>
<feature type="region of interest" description="Disordered" evidence="6">
    <location>
        <begin position="1"/>
        <end position="80"/>
    </location>
</feature>
<dbReference type="OrthoDB" id="199599at2759"/>
<evidence type="ECO:0000313" key="10">
    <source>
        <dbReference type="Proteomes" id="UP001063166"/>
    </source>
</evidence>
<dbReference type="AlphaFoldDB" id="A0A9P3PNN3"/>
<dbReference type="Proteomes" id="UP001063166">
    <property type="component" value="Unassembled WGS sequence"/>
</dbReference>
<evidence type="ECO:0000256" key="5">
    <source>
        <dbReference type="ARBA" id="ARBA00023136"/>
    </source>
</evidence>
<feature type="transmembrane region" description="Helical" evidence="7">
    <location>
        <begin position="110"/>
        <end position="131"/>
    </location>
</feature>
<comment type="caution">
    <text evidence="9">The sequence shown here is derived from an EMBL/GenBank/DDBJ whole genome shotgun (WGS) entry which is preliminary data.</text>
</comment>
<dbReference type="InterPro" id="IPR052053">
    <property type="entry name" value="IM_YidH-like"/>
</dbReference>
<gene>
    <name evidence="9" type="ORF">LshimejAT787_0506280</name>
</gene>
<evidence type="ECO:0000259" key="8">
    <source>
        <dbReference type="Pfam" id="PF02656"/>
    </source>
</evidence>
<evidence type="ECO:0000256" key="2">
    <source>
        <dbReference type="ARBA" id="ARBA00022475"/>
    </source>
</evidence>
<evidence type="ECO:0000256" key="1">
    <source>
        <dbReference type="ARBA" id="ARBA00004651"/>
    </source>
</evidence>
<evidence type="ECO:0000256" key="3">
    <source>
        <dbReference type="ARBA" id="ARBA00022692"/>
    </source>
</evidence>
<dbReference type="EMBL" id="BRPK01000005">
    <property type="protein sequence ID" value="GLB38763.1"/>
    <property type="molecule type" value="Genomic_DNA"/>
</dbReference>
<organism evidence="9 10">
    <name type="scientific">Lyophyllum shimeji</name>
    <name type="common">Hon-shimeji</name>
    <name type="synonym">Tricholoma shimeji</name>
    <dbReference type="NCBI Taxonomy" id="47721"/>
    <lineage>
        <taxon>Eukaryota</taxon>
        <taxon>Fungi</taxon>
        <taxon>Dikarya</taxon>
        <taxon>Basidiomycota</taxon>
        <taxon>Agaricomycotina</taxon>
        <taxon>Agaricomycetes</taxon>
        <taxon>Agaricomycetidae</taxon>
        <taxon>Agaricales</taxon>
        <taxon>Tricholomatineae</taxon>
        <taxon>Lyophyllaceae</taxon>
        <taxon>Lyophyllum</taxon>
    </lineage>
</organism>
<comment type="subcellular location">
    <subcellularLocation>
        <location evidence="1">Cell membrane</location>
        <topology evidence="1">Multi-pass membrane protein</topology>
    </subcellularLocation>
</comment>
<evidence type="ECO:0000256" key="7">
    <source>
        <dbReference type="SAM" id="Phobius"/>
    </source>
</evidence>
<proteinExistence type="predicted"/>
<evidence type="ECO:0000313" key="9">
    <source>
        <dbReference type="EMBL" id="GLB38763.1"/>
    </source>
</evidence>